<reference evidence="1" key="1">
    <citation type="journal article" date="2021" name="Proc. Natl. Acad. Sci. U.S.A.">
        <title>A Catalog of Tens of Thousands of Viruses from Human Metagenomes Reveals Hidden Associations with Chronic Diseases.</title>
        <authorList>
            <person name="Tisza M.J."/>
            <person name="Buck C.B."/>
        </authorList>
    </citation>
    <scope>NUCLEOTIDE SEQUENCE</scope>
    <source>
        <strain evidence="1">CtkJH11</strain>
    </source>
</reference>
<proteinExistence type="predicted"/>
<organism evidence="1">
    <name type="scientific">Siphoviridae sp. ctkJH11</name>
    <dbReference type="NCBI Taxonomy" id="2825641"/>
    <lineage>
        <taxon>Viruses</taxon>
        <taxon>Duplodnaviria</taxon>
        <taxon>Heunggongvirae</taxon>
        <taxon>Uroviricota</taxon>
        <taxon>Caudoviricetes</taxon>
    </lineage>
</organism>
<sequence>MRRMQDGKICMRHLKPSQQMQRNLRGVYRLQMAAVKWRHLQRR</sequence>
<dbReference type="EMBL" id="BK015484">
    <property type="protein sequence ID" value="DAE09234.1"/>
    <property type="molecule type" value="Genomic_DNA"/>
</dbReference>
<name>A0A8S5PQT6_9CAUD</name>
<accession>A0A8S5PQT6</accession>
<evidence type="ECO:0000313" key="1">
    <source>
        <dbReference type="EMBL" id="DAE09234.1"/>
    </source>
</evidence>
<protein>
    <submittedName>
        <fullName evidence="1">Uncharacterized protein</fullName>
    </submittedName>
</protein>